<dbReference type="Gene3D" id="3.40.50.300">
    <property type="entry name" value="P-loop containing nucleotide triphosphate hydrolases"/>
    <property type="match status" value="1"/>
</dbReference>
<dbReference type="Gene3D" id="1.25.40.10">
    <property type="entry name" value="Tetratricopeptide repeat domain"/>
    <property type="match status" value="3"/>
</dbReference>
<feature type="repeat" description="TPR" evidence="1">
    <location>
        <begin position="1085"/>
        <end position="1118"/>
    </location>
</feature>
<feature type="repeat" description="TPR" evidence="1">
    <location>
        <begin position="925"/>
        <end position="958"/>
    </location>
</feature>
<dbReference type="InterPro" id="IPR011990">
    <property type="entry name" value="TPR-like_helical_dom_sf"/>
</dbReference>
<proteinExistence type="predicted"/>
<dbReference type="SMART" id="SM00028">
    <property type="entry name" value="TPR"/>
    <property type="match status" value="14"/>
</dbReference>
<dbReference type="SMART" id="SM00382">
    <property type="entry name" value="AAA"/>
    <property type="match status" value="1"/>
</dbReference>
<dbReference type="InterPro" id="IPR041664">
    <property type="entry name" value="AAA_16"/>
</dbReference>
<gene>
    <name evidence="3" type="ORF">KSZ_57150</name>
</gene>
<evidence type="ECO:0000313" key="3">
    <source>
        <dbReference type="EMBL" id="GHO87709.1"/>
    </source>
</evidence>
<sequence>MERFLTIYIETREDLPGSFWIRCNDISYPIEFHGTQVVLYDLFRRVQAVFNDGIDPSGLLSPFDLFREAGVRLWQILISPQEQITIAPLLRLDASPIGLFLPPALAAFPWELLYDPDHTDDTGFLARRRPILRLTPSDKDFAPMQLPLRVLVLISSPPDLEEKSRVDVESERAAVEHALQMGRQQGLVHLQVEDTVTEERVNQALSTFQPHILHYIGHGEYNDVQGGALLWEDATGRSRPIAAERVAGLLQEHALYAVVLHGCQTALGNTHLNIFSLAQTLLTAGIPAVLAQQANFSYAASQCASAVWYGSFLKKRTLAAGILAVRCALADANLPEWPVPVLQCNSHALVTPFSGHSLAGEADPLLAPVAIAADLPTPTNHFVGRHRELRALQLMLEAAPGTGPVMALINGPAGMGKTTLMLQAARRSGQQYRAALLLSCKSYQQVDLILWHLAEFLHRLGAPHLQELILPDPQMSVAAKINANIDALNQLGPLLLIIDDIEQALAADQTASDPDMFTLLHALLRNVHEGRVMVCGRFAPTDFPSEAALDMKLLRLSLQELSVYETRQLVARHPGLVHLGGAVRDILVHEFGGVPAIYDLLGSRAAEQDLESLVHDAFNRITQEHKRRSAVVWEQVRRQMVEVSALEATLARLPEASKTLLRRISVFRQDFPRAALEQGLHASEQEWQPLVDGELLYYDPFRHLYHLHSIPSQYVTQQLQDEERKAIQFQLAQWYEQYADQESHLLTDYLEAYDLFREAGHYHDAGELVLNMADALRRAGLYQRLSRLCAQVIKENNEANSVLVARAIYQQGVIAQLQSDYPQAQQRYRVSLERFQALGEVIRTAMVLYQLGTIAQEQENYAQAQRHYHDAQRIFEHEQEFGGLAGVLREVGTIEQNLGHMNEASRLYQESVDLFRQVDDPGGIAEGLHALATLAQEQGKYDEAIRLFQEILPILEKQEDRVAEAALHFQLGTVFQDLGAYEDARHHYLQCLTITEALGDRNRRASTLFHLGMLAHMQHNDGDANHFYQESLEQFQTLEDQSGQASVMLHQGTLAQDQGNIEEAHRLYQHSLEAFTRLHHLAGQAATFHQMGMLAQERGDYTQARHLYQNSLKLAEHLHDPIGQAATRHQIEMIAYKQGKYAEAQQAYQENLATFERHGHMPGRASSLHQLGLIAHEQGRYQEAQQFYQRSLVYFKRLDDQEGQAVVLHQLGMLAQDQEHDQEAQYCYQESLAIKRRLNDLNGCATTLHQLGTLADRRDDEQEARRFYQESLTLFQQTGNQEGYGSTIHHLGILAQRRGEFATARRYYKEGLSIAKKLGDRSGQANALGRLGLLACQQKNLVNGLKYTIQAILILEELQTQTRTCASRTFAWRVAGRIRADMDTTRFVHLWRKYAGALPFPNIYLKPREWLQRHVLEFLQAKDWEESQRLVRTYPDLLQIEADEVLQALLPDQVDDESRAFIELHRRLLRRSREESIDAAFADISKDEDGEPDTPEKN</sequence>
<feature type="domain" description="AAA+ ATPase" evidence="2">
    <location>
        <begin position="403"/>
        <end position="593"/>
    </location>
</feature>
<dbReference type="InterPro" id="IPR019734">
    <property type="entry name" value="TPR_rpt"/>
</dbReference>
<dbReference type="PROSITE" id="PS50005">
    <property type="entry name" value="TPR"/>
    <property type="match status" value="2"/>
</dbReference>
<dbReference type="Pfam" id="PF13191">
    <property type="entry name" value="AAA_16"/>
    <property type="match status" value="1"/>
</dbReference>
<dbReference type="SUPFAM" id="SSF52540">
    <property type="entry name" value="P-loop containing nucleoside triphosphate hydrolases"/>
    <property type="match status" value="1"/>
</dbReference>
<keyword evidence="4" id="KW-1185">Reference proteome</keyword>
<comment type="caution">
    <text evidence="3">The sequence shown here is derived from an EMBL/GenBank/DDBJ whole genome shotgun (WGS) entry which is preliminary data.</text>
</comment>
<protein>
    <recommendedName>
        <fullName evidence="2">AAA+ ATPase domain-containing protein</fullName>
    </recommendedName>
</protein>
<dbReference type="SUPFAM" id="SSF48452">
    <property type="entry name" value="TPR-like"/>
    <property type="match status" value="4"/>
</dbReference>
<name>A0ABQ3VPT0_9CHLR</name>
<dbReference type="Proteomes" id="UP000635565">
    <property type="component" value="Unassembled WGS sequence"/>
</dbReference>
<keyword evidence="1" id="KW-0802">TPR repeat</keyword>
<reference evidence="3 4" key="1">
    <citation type="journal article" date="2021" name="Int. J. Syst. Evol. Microbiol.">
        <title>Reticulibacter mediterranei gen. nov., sp. nov., within the new family Reticulibacteraceae fam. nov., and Ktedonospora formicarum gen. nov., sp. nov., Ktedonobacter robiniae sp. nov., Dictyobacter formicarum sp. nov. and Dictyobacter arantiisoli sp. nov., belonging to the class Ktedonobacteria.</title>
        <authorList>
            <person name="Yabe S."/>
            <person name="Zheng Y."/>
            <person name="Wang C.M."/>
            <person name="Sakai Y."/>
            <person name="Abe K."/>
            <person name="Yokota A."/>
            <person name="Donadio S."/>
            <person name="Cavaletti L."/>
            <person name="Monciardini P."/>
        </authorList>
    </citation>
    <scope>NUCLEOTIDE SEQUENCE [LARGE SCALE GENOMIC DNA]</scope>
    <source>
        <strain evidence="3 4">SOSP1-9</strain>
    </source>
</reference>
<evidence type="ECO:0000259" key="2">
    <source>
        <dbReference type="SMART" id="SM00382"/>
    </source>
</evidence>
<evidence type="ECO:0000256" key="1">
    <source>
        <dbReference type="PROSITE-ProRule" id="PRU00339"/>
    </source>
</evidence>
<organism evidence="3 4">
    <name type="scientific">Dictyobacter formicarum</name>
    <dbReference type="NCBI Taxonomy" id="2778368"/>
    <lineage>
        <taxon>Bacteria</taxon>
        <taxon>Bacillati</taxon>
        <taxon>Chloroflexota</taxon>
        <taxon>Ktedonobacteria</taxon>
        <taxon>Ktedonobacterales</taxon>
        <taxon>Dictyobacteraceae</taxon>
        <taxon>Dictyobacter</taxon>
    </lineage>
</organism>
<dbReference type="PANTHER" id="PTHR10098:SF108">
    <property type="entry name" value="TETRATRICOPEPTIDE REPEAT PROTEIN 28"/>
    <property type="match status" value="1"/>
</dbReference>
<dbReference type="EMBL" id="BNJJ01000018">
    <property type="protein sequence ID" value="GHO87709.1"/>
    <property type="molecule type" value="Genomic_DNA"/>
</dbReference>
<accession>A0ABQ3VPT0</accession>
<evidence type="ECO:0000313" key="4">
    <source>
        <dbReference type="Proteomes" id="UP000635565"/>
    </source>
</evidence>
<dbReference type="InterPro" id="IPR003593">
    <property type="entry name" value="AAA+_ATPase"/>
</dbReference>
<dbReference type="Pfam" id="PF13424">
    <property type="entry name" value="TPR_12"/>
    <property type="match status" value="6"/>
</dbReference>
<dbReference type="RefSeq" id="WP_201365235.1">
    <property type="nucleotide sequence ID" value="NZ_BNJJ01000018.1"/>
</dbReference>
<dbReference type="PANTHER" id="PTHR10098">
    <property type="entry name" value="RAPSYN-RELATED"/>
    <property type="match status" value="1"/>
</dbReference>
<dbReference type="InterPro" id="IPR027417">
    <property type="entry name" value="P-loop_NTPase"/>
</dbReference>